<dbReference type="AlphaFoldDB" id="A0A517N3S2"/>
<keyword evidence="2" id="KW-1185">Reference proteome</keyword>
<evidence type="ECO:0000313" key="2">
    <source>
        <dbReference type="Proteomes" id="UP000318538"/>
    </source>
</evidence>
<name>A0A517N3S2_9BACT</name>
<sequence length="1002" mass="111409">MFLFTFLAKIGDATSISGLTTGGILRVASPIAYMAGLRCRFCRVQRAPVAGMGAETETGNGVSAWAPQRFALNRALQAIAMVMIAVVTADAGPSEILDTTEESPTASTVPELERHVWNFGRDDDVNFDNQPDGWKRAVGVGYPKYVRYSIAARDAEFEKRMLQIDTEMVRLWRDLRPLISGIPPLPPSLSDATVNRYLKIELDGGQLQAQSQTIDANRRFQYRFSADIMTQGLRHDTARAELVFLDDQGQELGAYSTEKFGGTTNWTTTRVRLVRPPMGSRKMLVRVLVQRSDDGLEDIRGTVGFDNLMIEQYPQLQVTTDESRGVYSVGQPVLTTAKIMGLPAGASQIQFVLLDHDDHTLAEKVLSVDHLQHKLAPESAMTVPVGPDAGSDSEVTWTLPLLEPGYYRVAASIVGKRSTSLATDVSLVVIGPLVPGPPHGPFGWTLPDGAGPVPPRSLTPWLSNLGVAWVKYPCWIDSADVVRADETASLLSKLQDAGIQTVGMLDIPPDTQLPRFDLRGRRDIVAAQLFRDAEIWQPLLEPIMNRLTLKVRKWQLGSDRDHSFLGRPRLREAISLISTGLQGFGQPIDIAISWPWLEEELDANETSWQAICRSIDPPLATNELDAFLELAEERHRGGGPDTWLLLDPISKRQYDRDTRIRDLVLRMATVRSHRVQACFVSNPHDPDQGLLRPSGRPDEMLLPWRTTSRLIGNLRNAGSLQLRSGANNSVFVGRDRAVLMLWAPKPTEEKIYLGENVQQVDVWGRVTDLPTHPDPVQPSQHVSIGPVPTFIIGADPSLLGFRMSVSLNPEKLDSLLGQIQTLSVQYANPTRDSMLGTMRIRTPDNWTVSSPLRQWEAAAGRSGSESFEIVLGNTAKIGTFQVPVQFELETIPPKLITVHRTMDIGPEGLELKVTTRLLGGNDLRVQIEMTNRSPRVQSYDCLLFPPPGRQYQRQFITIQPGETTQRDVYWRDAKDLLGKQMLLRAIEQDGKRVVNYTVNVKR</sequence>
<dbReference type="OrthoDB" id="220736at2"/>
<protein>
    <submittedName>
        <fullName evidence="1">Uncharacterized protein</fullName>
    </submittedName>
</protein>
<reference evidence="1 2" key="1">
    <citation type="submission" date="2019-02" db="EMBL/GenBank/DDBJ databases">
        <title>Deep-cultivation of Planctomycetes and their phenomic and genomic characterization uncovers novel biology.</title>
        <authorList>
            <person name="Wiegand S."/>
            <person name="Jogler M."/>
            <person name="Boedeker C."/>
            <person name="Pinto D."/>
            <person name="Vollmers J."/>
            <person name="Rivas-Marin E."/>
            <person name="Kohn T."/>
            <person name="Peeters S.H."/>
            <person name="Heuer A."/>
            <person name="Rast P."/>
            <person name="Oberbeckmann S."/>
            <person name="Bunk B."/>
            <person name="Jeske O."/>
            <person name="Meyerdierks A."/>
            <person name="Storesund J.E."/>
            <person name="Kallscheuer N."/>
            <person name="Luecker S."/>
            <person name="Lage O.M."/>
            <person name="Pohl T."/>
            <person name="Merkel B.J."/>
            <person name="Hornburger P."/>
            <person name="Mueller R.-W."/>
            <person name="Bruemmer F."/>
            <person name="Labrenz M."/>
            <person name="Spormann A.M."/>
            <person name="Op den Camp H."/>
            <person name="Overmann J."/>
            <person name="Amann R."/>
            <person name="Jetten M.S.M."/>
            <person name="Mascher T."/>
            <person name="Medema M.H."/>
            <person name="Devos D.P."/>
            <person name="Kaster A.-K."/>
            <person name="Ovreas L."/>
            <person name="Rohde M."/>
            <person name="Galperin M.Y."/>
            <person name="Jogler C."/>
        </authorList>
    </citation>
    <scope>NUCLEOTIDE SEQUENCE [LARGE SCALE GENOMIC DNA]</scope>
    <source>
        <strain evidence="1 2">K22_7</strain>
    </source>
</reference>
<dbReference type="RefSeq" id="WP_145167581.1">
    <property type="nucleotide sequence ID" value="NZ_CP036525.1"/>
</dbReference>
<accession>A0A517N3S2</accession>
<evidence type="ECO:0000313" key="1">
    <source>
        <dbReference type="EMBL" id="QDT01787.1"/>
    </source>
</evidence>
<gene>
    <name evidence="1" type="ORF">K227x_01550</name>
</gene>
<dbReference type="EMBL" id="CP036525">
    <property type="protein sequence ID" value="QDT01787.1"/>
    <property type="molecule type" value="Genomic_DNA"/>
</dbReference>
<dbReference type="KEGG" id="rlc:K227x_01550"/>
<proteinExistence type="predicted"/>
<dbReference type="Gene3D" id="2.60.120.260">
    <property type="entry name" value="Galactose-binding domain-like"/>
    <property type="match status" value="1"/>
</dbReference>
<organism evidence="1 2">
    <name type="scientific">Rubripirellula lacrimiformis</name>
    <dbReference type="NCBI Taxonomy" id="1930273"/>
    <lineage>
        <taxon>Bacteria</taxon>
        <taxon>Pseudomonadati</taxon>
        <taxon>Planctomycetota</taxon>
        <taxon>Planctomycetia</taxon>
        <taxon>Pirellulales</taxon>
        <taxon>Pirellulaceae</taxon>
        <taxon>Rubripirellula</taxon>
    </lineage>
</organism>
<dbReference type="Proteomes" id="UP000318538">
    <property type="component" value="Chromosome"/>
</dbReference>